<dbReference type="Gene3D" id="3.90.226.10">
    <property type="entry name" value="2-enoyl-CoA Hydratase, Chain A, domain 1"/>
    <property type="match status" value="1"/>
</dbReference>
<feature type="region of interest" description="Disordered" evidence="1">
    <location>
        <begin position="310"/>
        <end position="344"/>
    </location>
</feature>
<dbReference type="InterPro" id="IPR001753">
    <property type="entry name" value="Enoyl-CoA_hydra/iso"/>
</dbReference>
<accession>A0AAV1K6S1</accession>
<evidence type="ECO:0000256" key="1">
    <source>
        <dbReference type="SAM" id="MobiDB-lite"/>
    </source>
</evidence>
<dbReference type="Pfam" id="PF00378">
    <property type="entry name" value="ECH_1"/>
    <property type="match status" value="1"/>
</dbReference>
<dbReference type="PANTHER" id="PTHR43684">
    <property type="match status" value="1"/>
</dbReference>
<feature type="region of interest" description="Disordered" evidence="1">
    <location>
        <begin position="432"/>
        <end position="495"/>
    </location>
</feature>
<dbReference type="AlphaFoldDB" id="A0AAV1K6S1"/>
<dbReference type="Proteomes" id="UP001497472">
    <property type="component" value="Unassembled WGS sequence"/>
</dbReference>
<dbReference type="EMBL" id="CAVLEF010000283">
    <property type="protein sequence ID" value="CAK1556301.1"/>
    <property type="molecule type" value="Genomic_DNA"/>
</dbReference>
<feature type="region of interest" description="Disordered" evidence="1">
    <location>
        <begin position="536"/>
        <end position="589"/>
    </location>
</feature>
<evidence type="ECO:0000313" key="2">
    <source>
        <dbReference type="EMBL" id="CAK1556301.1"/>
    </source>
</evidence>
<feature type="compositionally biased region" description="Basic residues" evidence="1">
    <location>
        <begin position="480"/>
        <end position="493"/>
    </location>
</feature>
<dbReference type="CDD" id="cd06558">
    <property type="entry name" value="crotonase-like"/>
    <property type="match status" value="1"/>
</dbReference>
<dbReference type="SUPFAM" id="SSF52096">
    <property type="entry name" value="ClpP/crotonase"/>
    <property type="match status" value="1"/>
</dbReference>
<dbReference type="InterPro" id="IPR051053">
    <property type="entry name" value="ECH/Chromodomain_protein"/>
</dbReference>
<dbReference type="PANTHER" id="PTHR43684:SF13">
    <property type="entry name" value="CHROMODOMAIN Y-LIKE PROTEIN"/>
    <property type="match status" value="1"/>
</dbReference>
<proteinExistence type="predicted"/>
<reference evidence="2 3" key="1">
    <citation type="submission" date="2023-11" db="EMBL/GenBank/DDBJ databases">
        <authorList>
            <person name="Okamura Y."/>
        </authorList>
    </citation>
    <scope>NUCLEOTIDE SEQUENCE [LARGE SCALE GENOMIC DNA]</scope>
</reference>
<dbReference type="InterPro" id="IPR029045">
    <property type="entry name" value="ClpP/crotonase-like_dom_sf"/>
</dbReference>
<protein>
    <submittedName>
        <fullName evidence="2">Uncharacterized protein</fullName>
    </submittedName>
</protein>
<sequence length="980" mass="108433">MEAVEEHPVINASTEDLLSNVKEGNILNYVADSNVCQSNGVEKGSKEDTVPEQVTENIEEQVIAETDHNAADIPAQTAEDTKKVTTEEEENNKTEIITPAIVNVESACEPQHIEDSISKEEDTDAIAIKDTDGNEQIIINDPIICPDTNENAPQSLSTTEQPVVENTSTSDLITPVTEDVGDVESTTIINDGIHFETEVIVEKNDNDVNENIIETEFVVVEAASPSTNNILSELGENIELSEVLQSSDMANGSENNNASAKEEVFNKEELLDILEGNDVVESQIDDSVLIKSVNELTADLETQKALKQLSMLKKTRKPRTPKSNRPKENIKKLTKTSPKKTEIPTDINETMQEKENNIVNELVMDWDDDDHSEANCKEEKIIIKENSAIKDRPPVNTLTNENVQKQIKSEDEATPGATRRLGRVIKKKVIFDPDNPDTFTKTPKSKDIQGSKEPPLIKKSKVETLQPEKSALKSPTAKLQWKKPSPRNSKQHKRLSEVDKLLMDEGAVNMIYQLTPEAPKGKKNVKTKAEFIKKLQSSTPDGKEMKFRERKKEAKYEDGDARKLLGGKHRSSLSSSVKSPSVSEDFETHSADDSIIYRRHSSSSYSSSCMSPRRLSDVEGATQNSKLQQIPLQAVDSLIIDESKELPEERTFLSDSSSFNIEDHKNDVINKEGCLSLKEKLKSKLSIALNKRKRESLKSEKPAKQKKILKTEEQLNISKTNVGEFNFVSILIEQHLAEICFKNLGLQNSIQVFNELEQALKFIDDKPEVSVTLISSQCGTLCSSLDLSILIDENIELRKKNAFDLAESVRSLLVTVSRHTKLLCCGVWGACSGVTIPLVAMCDVALASECATFALAAAPAPTLPGAAALTATHRALPQTFVNDLVVFGRRISAAEALRGGLITRSLWPDRFDEQARNIVKDIAIQPPHAILLKKRLLGLKKSGEAEATFLSSLESERDLLVEYWTSVEGQDLLRTALGAS</sequence>
<name>A0AAV1K6S1_9NEOP</name>
<comment type="caution">
    <text evidence="2">The sequence shown here is derived from an EMBL/GenBank/DDBJ whole genome shotgun (WGS) entry which is preliminary data.</text>
</comment>
<keyword evidence="3" id="KW-1185">Reference proteome</keyword>
<evidence type="ECO:0000313" key="3">
    <source>
        <dbReference type="Proteomes" id="UP001497472"/>
    </source>
</evidence>
<feature type="compositionally biased region" description="Low complexity" evidence="1">
    <location>
        <begin position="572"/>
        <end position="583"/>
    </location>
</feature>
<gene>
    <name evidence="2" type="ORF">LNINA_LOCUS15063</name>
</gene>
<organism evidence="2 3">
    <name type="scientific">Leptosia nina</name>
    <dbReference type="NCBI Taxonomy" id="320188"/>
    <lineage>
        <taxon>Eukaryota</taxon>
        <taxon>Metazoa</taxon>
        <taxon>Ecdysozoa</taxon>
        <taxon>Arthropoda</taxon>
        <taxon>Hexapoda</taxon>
        <taxon>Insecta</taxon>
        <taxon>Pterygota</taxon>
        <taxon>Neoptera</taxon>
        <taxon>Endopterygota</taxon>
        <taxon>Lepidoptera</taxon>
        <taxon>Glossata</taxon>
        <taxon>Ditrysia</taxon>
        <taxon>Papilionoidea</taxon>
        <taxon>Pieridae</taxon>
        <taxon>Pierinae</taxon>
        <taxon>Leptosia</taxon>
    </lineage>
</organism>
<feature type="compositionally biased region" description="Basic and acidic residues" evidence="1">
    <location>
        <begin position="541"/>
        <end position="563"/>
    </location>
</feature>
<feature type="compositionally biased region" description="Basic residues" evidence="1">
    <location>
        <begin position="313"/>
        <end position="324"/>
    </location>
</feature>